<gene>
    <name evidence="1" type="ORF">CEXT_79851</name>
</gene>
<proteinExistence type="predicted"/>
<protein>
    <submittedName>
        <fullName evidence="1">Uncharacterized protein</fullName>
    </submittedName>
</protein>
<name>A0AAV4QFQ8_CAEEX</name>
<sequence>MNAKNNIFWVTIWSNYQMFEKGKLQVVFCEYKTFHYNYYSIYSFFKNREGRNCHQRKSKPHLLTLHPEYANKNGNFIFLHLINWYASTRVRHQHESKPHVLTPQLEYAINTNRNLIFLHFN</sequence>
<reference evidence="1 2" key="1">
    <citation type="submission" date="2021-06" db="EMBL/GenBank/DDBJ databases">
        <title>Caerostris extrusa draft genome.</title>
        <authorList>
            <person name="Kono N."/>
            <person name="Arakawa K."/>
        </authorList>
    </citation>
    <scope>NUCLEOTIDE SEQUENCE [LARGE SCALE GENOMIC DNA]</scope>
</reference>
<accession>A0AAV4QFQ8</accession>
<organism evidence="1 2">
    <name type="scientific">Caerostris extrusa</name>
    <name type="common">Bark spider</name>
    <name type="synonym">Caerostris bankana</name>
    <dbReference type="NCBI Taxonomy" id="172846"/>
    <lineage>
        <taxon>Eukaryota</taxon>
        <taxon>Metazoa</taxon>
        <taxon>Ecdysozoa</taxon>
        <taxon>Arthropoda</taxon>
        <taxon>Chelicerata</taxon>
        <taxon>Arachnida</taxon>
        <taxon>Araneae</taxon>
        <taxon>Araneomorphae</taxon>
        <taxon>Entelegynae</taxon>
        <taxon>Araneoidea</taxon>
        <taxon>Araneidae</taxon>
        <taxon>Caerostris</taxon>
    </lineage>
</organism>
<evidence type="ECO:0000313" key="2">
    <source>
        <dbReference type="Proteomes" id="UP001054945"/>
    </source>
</evidence>
<keyword evidence="2" id="KW-1185">Reference proteome</keyword>
<dbReference type="Proteomes" id="UP001054945">
    <property type="component" value="Unassembled WGS sequence"/>
</dbReference>
<evidence type="ECO:0000313" key="1">
    <source>
        <dbReference type="EMBL" id="GIY07960.1"/>
    </source>
</evidence>
<dbReference type="EMBL" id="BPLR01006182">
    <property type="protein sequence ID" value="GIY07960.1"/>
    <property type="molecule type" value="Genomic_DNA"/>
</dbReference>
<dbReference type="AlphaFoldDB" id="A0AAV4QFQ8"/>
<comment type="caution">
    <text evidence="1">The sequence shown here is derived from an EMBL/GenBank/DDBJ whole genome shotgun (WGS) entry which is preliminary data.</text>
</comment>